<feature type="domain" description="Large polyvalent protein associated" evidence="2">
    <location>
        <begin position="160"/>
        <end position="248"/>
    </location>
</feature>
<proteinExistence type="predicted"/>
<gene>
    <name evidence="4" type="ORF">SPHINGO391_410094</name>
</gene>
<evidence type="ECO:0000259" key="2">
    <source>
        <dbReference type="Pfam" id="PF18847"/>
    </source>
</evidence>
<dbReference type="RefSeq" id="WP_151990606.1">
    <property type="nucleotide sequence ID" value="NZ_LR701528.1"/>
</dbReference>
<dbReference type="InterPro" id="IPR041311">
    <property type="entry name" value="LPD29"/>
</dbReference>
<protein>
    <recommendedName>
        <fullName evidence="6">Large polyvalent protein associated domain-containing protein</fullName>
    </recommendedName>
</protein>
<dbReference type="InterPro" id="IPR040631">
    <property type="entry name" value="LPD30"/>
</dbReference>
<dbReference type="AlphaFoldDB" id="A0A5E7YZB0"/>
<sequence>MIGANDNHRRAVTGSASFLPAQPHKPGTAPLVVGSRVRCTLPHAGDGIIYAITGTEDPASVRTLGNGIVVQGGRAFVDVVWSNGNRSCGVPEAIVRTVQWTVYDSVADHNEVKAALAFADQTEAQQRDEATTAAQAHAAEVERLKIAPELAALETGDDKYSGKLAAKNLRKQLKAAFPGVRFSVRNPYHASVNVAWTDGPTTAEVEPIVSPYKGGSFDGMEDSYSRSKSAWSETFGGADYISTAREFSDALLSRAIVTVLDQYADRFETRPEVSAEDYRKGRLYAFNVPDLFTAHGCEDLQSLIRQQAATMTGEA</sequence>
<evidence type="ECO:0000259" key="3">
    <source>
        <dbReference type="Pfam" id="PF18850"/>
    </source>
</evidence>
<evidence type="ECO:0000313" key="5">
    <source>
        <dbReference type="Proteomes" id="UP000326857"/>
    </source>
</evidence>
<evidence type="ECO:0000313" key="4">
    <source>
        <dbReference type="EMBL" id="VVT11676.1"/>
    </source>
</evidence>
<accession>A0A5E7YZB0</accession>
<evidence type="ECO:0008006" key="6">
    <source>
        <dbReference type="Google" id="ProtNLM"/>
    </source>
</evidence>
<feature type="region of interest" description="Disordered" evidence="1">
    <location>
        <begin position="1"/>
        <end position="23"/>
    </location>
</feature>
<dbReference type="EMBL" id="CABVLI010000036">
    <property type="protein sequence ID" value="VVT11676.1"/>
    <property type="molecule type" value="Genomic_DNA"/>
</dbReference>
<reference evidence="4 5" key="1">
    <citation type="submission" date="2019-09" db="EMBL/GenBank/DDBJ databases">
        <authorList>
            <person name="Dittami M. S."/>
        </authorList>
    </citation>
    <scope>NUCLEOTIDE SEQUENCE [LARGE SCALE GENOMIC DNA]</scope>
    <source>
        <strain evidence="4">SPHINGO391</strain>
    </source>
</reference>
<evidence type="ECO:0000256" key="1">
    <source>
        <dbReference type="SAM" id="MobiDB-lite"/>
    </source>
</evidence>
<organism evidence="4 5">
    <name type="scientific">Sphingomonas aurantiaca</name>
    <dbReference type="NCBI Taxonomy" id="185949"/>
    <lineage>
        <taxon>Bacteria</taxon>
        <taxon>Pseudomonadati</taxon>
        <taxon>Pseudomonadota</taxon>
        <taxon>Alphaproteobacteria</taxon>
        <taxon>Sphingomonadales</taxon>
        <taxon>Sphingomonadaceae</taxon>
        <taxon>Sphingomonas</taxon>
    </lineage>
</organism>
<dbReference type="Proteomes" id="UP000326857">
    <property type="component" value="Unassembled WGS sequence"/>
</dbReference>
<dbReference type="Pfam" id="PF18847">
    <property type="entry name" value="LPD29"/>
    <property type="match status" value="1"/>
</dbReference>
<feature type="domain" description="Large polyvalent protein associated" evidence="3">
    <location>
        <begin position="32"/>
        <end position="148"/>
    </location>
</feature>
<dbReference type="Pfam" id="PF18850">
    <property type="entry name" value="LPD30"/>
    <property type="match status" value="1"/>
</dbReference>
<name>A0A5E7YZB0_9SPHN</name>